<keyword evidence="2" id="KW-1185">Reference proteome</keyword>
<proteinExistence type="predicted"/>
<dbReference type="AlphaFoldDB" id="A0A4Y7KFM5"/>
<gene>
    <name evidence="1" type="ORF">C5167_034124</name>
</gene>
<evidence type="ECO:0000313" key="1">
    <source>
        <dbReference type="EMBL" id="RZC70961.1"/>
    </source>
</evidence>
<dbReference type="EMBL" id="CM010721">
    <property type="protein sequence ID" value="RZC70961.1"/>
    <property type="molecule type" value="Genomic_DNA"/>
</dbReference>
<dbReference type="Proteomes" id="UP000316621">
    <property type="component" value="Chromosome 7"/>
</dbReference>
<feature type="non-terminal residue" evidence="1">
    <location>
        <position position="1"/>
    </location>
</feature>
<name>A0A4Y7KFM5_PAPSO</name>
<organism evidence="1 2">
    <name type="scientific">Papaver somniferum</name>
    <name type="common">Opium poppy</name>
    <dbReference type="NCBI Taxonomy" id="3469"/>
    <lineage>
        <taxon>Eukaryota</taxon>
        <taxon>Viridiplantae</taxon>
        <taxon>Streptophyta</taxon>
        <taxon>Embryophyta</taxon>
        <taxon>Tracheophyta</taxon>
        <taxon>Spermatophyta</taxon>
        <taxon>Magnoliopsida</taxon>
        <taxon>Ranunculales</taxon>
        <taxon>Papaveraceae</taxon>
        <taxon>Papaveroideae</taxon>
        <taxon>Papaver</taxon>
    </lineage>
</organism>
<reference evidence="1 2" key="1">
    <citation type="journal article" date="2018" name="Science">
        <title>The opium poppy genome and morphinan production.</title>
        <authorList>
            <person name="Guo L."/>
            <person name="Winzer T."/>
            <person name="Yang X."/>
            <person name="Li Y."/>
            <person name="Ning Z."/>
            <person name="He Z."/>
            <person name="Teodor R."/>
            <person name="Lu Y."/>
            <person name="Bowser T.A."/>
            <person name="Graham I.A."/>
            <person name="Ye K."/>
        </authorList>
    </citation>
    <scope>NUCLEOTIDE SEQUENCE [LARGE SCALE GENOMIC DNA]</scope>
    <source>
        <strain evidence="2">cv. HN1</strain>
        <tissue evidence="1">Leaves</tissue>
    </source>
</reference>
<accession>A0A4Y7KFM5</accession>
<sequence length="99" mass="11003">DFTNILDGIVEILSENIISHDSLFSLILSTSSNETHTRQKSIVPTSTISVALTNTTTIFIVATTSSTTTFVTSATTINRSGKLMIWFENQILKIYKRNF</sequence>
<dbReference type="Gramene" id="RZC70961">
    <property type="protein sequence ID" value="RZC70961"/>
    <property type="gene ID" value="C5167_034124"/>
</dbReference>
<protein>
    <submittedName>
        <fullName evidence="1">Uncharacterized protein</fullName>
    </submittedName>
</protein>
<evidence type="ECO:0000313" key="2">
    <source>
        <dbReference type="Proteomes" id="UP000316621"/>
    </source>
</evidence>